<gene>
    <name evidence="1" type="ORF">ENJ85_03545</name>
</gene>
<comment type="caution">
    <text evidence="1">The sequence shown here is derived from an EMBL/GenBank/DDBJ whole genome shotgun (WGS) entry which is preliminary data.</text>
</comment>
<sequence>MFDWRRNQVCLAEGPKDAYVLLAIRPERLADEGGDGEETVVWDDGSRQRAFPVGRVLDDEPGRFCFEDDRGRAFTLRPLTARLYA</sequence>
<proteinExistence type="predicted"/>
<organism evidence="1">
    <name type="scientific">Oceanithermus profundus</name>
    <dbReference type="NCBI Taxonomy" id="187137"/>
    <lineage>
        <taxon>Bacteria</taxon>
        <taxon>Thermotogati</taxon>
        <taxon>Deinococcota</taxon>
        <taxon>Deinococci</taxon>
        <taxon>Thermales</taxon>
        <taxon>Thermaceae</taxon>
        <taxon>Oceanithermus</taxon>
    </lineage>
</organism>
<accession>A0A7C5SQ76</accession>
<name>A0A7C5SQ76_9DEIN</name>
<dbReference type="AlphaFoldDB" id="A0A7C5SQ76"/>
<reference evidence="1" key="1">
    <citation type="journal article" date="2020" name="mSystems">
        <title>Genome- and Community-Level Interaction Insights into Carbon Utilization and Element Cycling Functions of Hydrothermarchaeota in Hydrothermal Sediment.</title>
        <authorList>
            <person name="Zhou Z."/>
            <person name="Liu Y."/>
            <person name="Xu W."/>
            <person name="Pan J."/>
            <person name="Luo Z.H."/>
            <person name="Li M."/>
        </authorList>
    </citation>
    <scope>NUCLEOTIDE SEQUENCE [LARGE SCALE GENOMIC DNA]</scope>
    <source>
        <strain evidence="1">HyVt-523</strain>
    </source>
</reference>
<feature type="non-terminal residue" evidence="1">
    <location>
        <position position="85"/>
    </location>
</feature>
<protein>
    <submittedName>
        <fullName evidence="1">Uncharacterized protein</fullName>
    </submittedName>
</protein>
<dbReference type="EMBL" id="DRNZ01000221">
    <property type="protein sequence ID" value="HHO58227.1"/>
    <property type="molecule type" value="Genomic_DNA"/>
</dbReference>
<dbReference type="Proteomes" id="UP000886105">
    <property type="component" value="Unassembled WGS sequence"/>
</dbReference>
<evidence type="ECO:0000313" key="1">
    <source>
        <dbReference type="EMBL" id="HHO58227.1"/>
    </source>
</evidence>